<name>A0A7S0C868_9STRA</name>
<gene>
    <name evidence="1" type="ORF">PINE0816_LOCUS12083</name>
</gene>
<reference evidence="1" key="1">
    <citation type="submission" date="2021-01" db="EMBL/GenBank/DDBJ databases">
        <authorList>
            <person name="Corre E."/>
            <person name="Pelletier E."/>
            <person name="Niang G."/>
            <person name="Scheremetjew M."/>
            <person name="Finn R."/>
            <person name="Kale V."/>
            <person name="Holt S."/>
            <person name="Cochrane G."/>
            <person name="Meng A."/>
            <person name="Brown T."/>
            <person name="Cohen L."/>
        </authorList>
    </citation>
    <scope>NUCLEOTIDE SEQUENCE</scope>
    <source>
        <strain evidence="1">CCAP1064/1</strain>
    </source>
</reference>
<evidence type="ECO:0008006" key="2">
    <source>
        <dbReference type="Google" id="ProtNLM"/>
    </source>
</evidence>
<dbReference type="EMBL" id="HBEL01026122">
    <property type="protein sequence ID" value="CAD8415948.1"/>
    <property type="molecule type" value="Transcribed_RNA"/>
</dbReference>
<sequence>MEVERLATSTSSLKNVNDNHCVIDCLQELVQTERRLSLALDSAYPLLSRPTAGDSSRDDIDTIVNGRRLSTPQTMEEVQNVLSMARSLSSRTSAAAGWNPMLPVVTFATPNPLPHQLRGGALGAMQLQMARRERQQKRDLLKEKEEWEKFKMLNQMR</sequence>
<evidence type="ECO:0000313" key="1">
    <source>
        <dbReference type="EMBL" id="CAD8415948.1"/>
    </source>
</evidence>
<accession>A0A7S0C868</accession>
<dbReference type="AlphaFoldDB" id="A0A7S0C868"/>
<protein>
    <recommendedName>
        <fullName evidence="2">Mediator of RNA polymerase II transcription subunit 4</fullName>
    </recommendedName>
</protein>
<proteinExistence type="predicted"/>
<organism evidence="1">
    <name type="scientific">Proboscia inermis</name>
    <dbReference type="NCBI Taxonomy" id="420281"/>
    <lineage>
        <taxon>Eukaryota</taxon>
        <taxon>Sar</taxon>
        <taxon>Stramenopiles</taxon>
        <taxon>Ochrophyta</taxon>
        <taxon>Bacillariophyta</taxon>
        <taxon>Coscinodiscophyceae</taxon>
        <taxon>Rhizosoleniophycidae</taxon>
        <taxon>Rhizosoleniales</taxon>
        <taxon>Rhizosoleniaceae</taxon>
        <taxon>Proboscia</taxon>
    </lineage>
</organism>